<dbReference type="Pfam" id="PF02803">
    <property type="entry name" value="Thiolase_C"/>
    <property type="match status" value="1"/>
</dbReference>
<dbReference type="NCBIfam" id="TIGR01930">
    <property type="entry name" value="AcCoA-C-Actrans"/>
    <property type="match status" value="1"/>
</dbReference>
<feature type="domain" description="Thiolase N-terminal" evidence="11">
    <location>
        <begin position="5"/>
        <end position="264"/>
    </location>
</feature>
<name>D7CPV8_SYNLT</name>
<dbReference type="Proteomes" id="UP000000378">
    <property type="component" value="Chromosome"/>
</dbReference>
<dbReference type="HOGENOM" id="CLU_031026_0_0_9"/>
<dbReference type="Gene3D" id="3.40.47.10">
    <property type="match status" value="2"/>
</dbReference>
<dbReference type="SUPFAM" id="SSF53901">
    <property type="entry name" value="Thiolase-like"/>
    <property type="match status" value="2"/>
</dbReference>
<evidence type="ECO:0000256" key="6">
    <source>
        <dbReference type="ARBA" id="ARBA00030755"/>
    </source>
</evidence>
<dbReference type="PIRSF" id="PIRSF000429">
    <property type="entry name" value="Ac-CoA_Ac_transf"/>
    <property type="match status" value="1"/>
</dbReference>
<reference evidence="14" key="1">
    <citation type="journal article" date="2010" name="Stand. Genomic Sci.">
        <title>Complete genome sequence of Syntrophothermus lipocalidus type strain (TGB-C1T).</title>
        <authorList>
            <consortium name="US DOE Joint Genome Institute (JGI-PGF)"/>
            <person name="Djao O."/>
            <person name="Zhang X."/>
            <person name="Lucas S."/>
            <person name="Lapidus A."/>
            <person name="Glavina Del Rio T."/>
            <person name="Nolan M."/>
            <person name="Tice H."/>
            <person name="Cheng J."/>
            <person name="Han C."/>
            <person name="Tapia R."/>
            <person name="Goodwin L."/>
            <person name="Pitluck S."/>
            <person name="Liolios K."/>
            <person name="Ivanova N."/>
            <person name="Mavromatis K."/>
            <person name="Mikhailova N."/>
            <person name="Ovchinnikova G."/>
            <person name="Pati A."/>
            <person name="Brambilla E."/>
            <person name="Chen A."/>
            <person name="Palaniappan K."/>
            <person name="Land M."/>
            <person name="Hauser L."/>
            <person name="Chang Y."/>
            <person name="Jeffries C."/>
            <person name="Rohde M."/>
            <person name="Sikorski J."/>
            <person name="Spring S."/>
            <person name="Goker M."/>
            <person name="Detter J."/>
            <person name="Woyke T."/>
            <person name="Bristow J."/>
            <person name="Eisen J."/>
            <person name="Markowitz V."/>
            <person name="Hugenholtz P."/>
            <person name="Kyrpides N."/>
            <person name="Klenk H."/>
        </authorList>
    </citation>
    <scope>NUCLEOTIDE SEQUENCE [LARGE SCALE GENOMIC DNA]</scope>
    <source>
        <strain evidence="14">DSM 12680 / TGB-C1</strain>
    </source>
</reference>
<evidence type="ECO:0000256" key="1">
    <source>
        <dbReference type="ARBA" id="ARBA00004496"/>
    </source>
</evidence>
<dbReference type="EMBL" id="CP002048">
    <property type="protein sequence ID" value="ADI02736.1"/>
    <property type="molecule type" value="Genomic_DNA"/>
</dbReference>
<dbReference type="GO" id="GO:0005737">
    <property type="term" value="C:cytoplasm"/>
    <property type="evidence" value="ECO:0007669"/>
    <property type="project" value="UniProtKB-SubCell"/>
</dbReference>
<dbReference type="InterPro" id="IPR020616">
    <property type="entry name" value="Thiolase_N"/>
</dbReference>
<evidence type="ECO:0000256" key="9">
    <source>
        <dbReference type="PIRSR" id="PIRSR000429-1"/>
    </source>
</evidence>
<dbReference type="STRING" id="643648.Slip_1985"/>
<evidence type="ECO:0000256" key="7">
    <source>
        <dbReference type="ARBA" id="ARBA00044137"/>
    </source>
</evidence>
<protein>
    <recommendedName>
        <fullName evidence="7">Acetyl-CoA acetyltransferase</fullName>
        <ecNumber evidence="3">2.3.1.9</ecNumber>
    </recommendedName>
    <alternativeName>
        <fullName evidence="6">Acetoacetyl-CoA thiolase</fullName>
    </alternativeName>
</protein>
<evidence type="ECO:0000259" key="12">
    <source>
        <dbReference type="Pfam" id="PF02803"/>
    </source>
</evidence>
<dbReference type="eggNOG" id="COG0183">
    <property type="taxonomic scope" value="Bacteria"/>
</dbReference>
<dbReference type="KEGG" id="slp:Slip_1985"/>
<feature type="active site" description="Proton acceptor" evidence="9">
    <location>
        <position position="351"/>
    </location>
</feature>
<evidence type="ECO:0000256" key="8">
    <source>
        <dbReference type="ARBA" id="ARBA00051550"/>
    </source>
</evidence>
<feature type="active site" description="Proton acceptor" evidence="9">
    <location>
        <position position="381"/>
    </location>
</feature>
<accession>D7CPV8</accession>
<evidence type="ECO:0000313" key="13">
    <source>
        <dbReference type="EMBL" id="ADI02736.1"/>
    </source>
</evidence>
<dbReference type="FunFam" id="3.40.47.10:FF:000010">
    <property type="entry name" value="Acetyl-CoA acetyltransferase (Thiolase)"/>
    <property type="match status" value="1"/>
</dbReference>
<evidence type="ECO:0000313" key="14">
    <source>
        <dbReference type="Proteomes" id="UP000000378"/>
    </source>
</evidence>
<comment type="catalytic activity">
    <reaction evidence="8">
        <text>2 acetyl-CoA = acetoacetyl-CoA + CoA</text>
        <dbReference type="Rhea" id="RHEA:21036"/>
        <dbReference type="ChEBI" id="CHEBI:57286"/>
        <dbReference type="ChEBI" id="CHEBI:57287"/>
        <dbReference type="ChEBI" id="CHEBI:57288"/>
        <dbReference type="EC" id="2.3.1.9"/>
    </reaction>
</comment>
<dbReference type="AlphaFoldDB" id="D7CPV8"/>
<dbReference type="InterPro" id="IPR002155">
    <property type="entry name" value="Thiolase"/>
</dbReference>
<gene>
    <name evidence="13" type="ordered locus">Slip_1985</name>
</gene>
<dbReference type="InterPro" id="IPR016039">
    <property type="entry name" value="Thiolase-like"/>
</dbReference>
<dbReference type="PANTHER" id="PTHR18919">
    <property type="entry name" value="ACETYL-COA C-ACYLTRANSFERASE"/>
    <property type="match status" value="1"/>
</dbReference>
<evidence type="ECO:0000256" key="5">
    <source>
        <dbReference type="ARBA" id="ARBA00023315"/>
    </source>
</evidence>
<organism evidence="13 14">
    <name type="scientific">Syntrophothermus lipocalidus (strain DSM 12680 / TGB-C1)</name>
    <dbReference type="NCBI Taxonomy" id="643648"/>
    <lineage>
        <taxon>Bacteria</taxon>
        <taxon>Bacillati</taxon>
        <taxon>Bacillota</taxon>
        <taxon>Clostridia</taxon>
        <taxon>Eubacteriales</taxon>
        <taxon>Syntrophomonadaceae</taxon>
        <taxon>Syntrophothermus</taxon>
    </lineage>
</organism>
<evidence type="ECO:0000256" key="4">
    <source>
        <dbReference type="ARBA" id="ARBA00022679"/>
    </source>
</evidence>
<reference evidence="13 14" key="2">
    <citation type="journal article" date="2010" name="Stand. Genomic Sci.">
        <title>Complete genome sequence of Syntrophothermus lipocalidus type strain (TGB-C1).</title>
        <authorList>
            <person name="Djao O.D."/>
            <person name="Zhang X."/>
            <person name="Lucas S."/>
            <person name="Lapidus A."/>
            <person name="Del Rio T.G."/>
            <person name="Nolan M."/>
            <person name="Tice H."/>
            <person name="Cheng J.F."/>
            <person name="Han C."/>
            <person name="Tapia R."/>
            <person name="Goodwin L."/>
            <person name="Pitluck S."/>
            <person name="Liolios K."/>
            <person name="Ivanova N."/>
            <person name="Mavromatis K."/>
            <person name="Mikhailova N."/>
            <person name="Ovchinnikova G."/>
            <person name="Pati A."/>
            <person name="Brambilla E."/>
            <person name="Chen A."/>
            <person name="Palaniappan K."/>
            <person name="Land M."/>
            <person name="Hauser L."/>
            <person name="Chang Y.J."/>
            <person name="Jeffries C.D."/>
            <person name="Rohde M."/>
            <person name="Sikorski J."/>
            <person name="Spring S."/>
            <person name="Goker M."/>
            <person name="Detter J.C."/>
            <person name="Woyke T."/>
            <person name="Bristow J."/>
            <person name="Eisen J.A."/>
            <person name="Markowitz V."/>
            <person name="Hugenholtz P."/>
            <person name="Kyrpides N.C."/>
            <person name="Klenk H.P."/>
        </authorList>
    </citation>
    <scope>NUCLEOTIDE SEQUENCE [LARGE SCALE GENOMIC DNA]</scope>
    <source>
        <strain evidence="14">DSM 12680 / TGB-C1</strain>
    </source>
</reference>
<keyword evidence="14" id="KW-1185">Reference proteome</keyword>
<dbReference type="InterPro" id="IPR020615">
    <property type="entry name" value="Thiolase_acyl_enz_int_AS"/>
</dbReference>
<feature type="domain" description="Thiolase C-terminal" evidence="12">
    <location>
        <begin position="273"/>
        <end position="393"/>
    </location>
</feature>
<dbReference type="PANTHER" id="PTHR18919:SF107">
    <property type="entry name" value="ACETYL-COA ACETYLTRANSFERASE, CYTOSOLIC"/>
    <property type="match status" value="1"/>
</dbReference>
<comment type="similarity">
    <text evidence="2 10">Belongs to the thiolase-like superfamily. Thiolase family.</text>
</comment>
<dbReference type="EC" id="2.3.1.9" evidence="3"/>
<dbReference type="GO" id="GO:0003985">
    <property type="term" value="F:acetyl-CoA C-acetyltransferase activity"/>
    <property type="evidence" value="ECO:0007669"/>
    <property type="project" value="UniProtKB-EC"/>
</dbReference>
<keyword evidence="5 10" id="KW-0012">Acyltransferase</keyword>
<keyword evidence="4 10" id="KW-0808">Transferase</keyword>
<evidence type="ECO:0000256" key="10">
    <source>
        <dbReference type="RuleBase" id="RU003557"/>
    </source>
</evidence>
<comment type="subcellular location">
    <subcellularLocation>
        <location evidence="1">Cytoplasm</location>
    </subcellularLocation>
</comment>
<dbReference type="Pfam" id="PF00108">
    <property type="entry name" value="Thiolase_N"/>
    <property type="match status" value="1"/>
</dbReference>
<dbReference type="PROSITE" id="PS00098">
    <property type="entry name" value="THIOLASE_1"/>
    <property type="match status" value="1"/>
</dbReference>
<proteinExistence type="inferred from homology"/>
<dbReference type="CDD" id="cd00751">
    <property type="entry name" value="thiolase"/>
    <property type="match status" value="1"/>
</dbReference>
<evidence type="ECO:0000259" key="11">
    <source>
        <dbReference type="Pfam" id="PF00108"/>
    </source>
</evidence>
<evidence type="ECO:0000256" key="3">
    <source>
        <dbReference type="ARBA" id="ARBA00012705"/>
    </source>
</evidence>
<sequence length="395" mass="41947">MVREVVIVGAARTPIGDFMGSLKDVPLIRLAAIAGKAALDRTGISPDTVDQVLLGHCLQGGAKGNPARQVQGLIGVPWEAYAATINQQCSSSLRALEIGCQEIMLGKNDVVLAAGVESPSQAPYYLFKARQGYRLFHADDGPFDSLIWDGLNCAIMGYHMGITAETLAEEYKISREEQDELAYTSHTRAAAAIKEGKFKDEIAPVEIKARKGTVVVDTDEHPRADVTVEALSKLPPVFKKDGTVTAGNSSGLNDGAAAVVLMNRNKAEVLGVKPLARVISTASCGVHPRIMGIGPVFAIPKALKYAGLEMKDVDYFEINEAFAAQWLACNRELKIDMSRVNANGSGIGLGHPTGSTGVRLVVTMLYEMRRRGAKIGCASLCAGGGPAIAAVIEML</sequence>
<dbReference type="InterPro" id="IPR020617">
    <property type="entry name" value="Thiolase_C"/>
</dbReference>
<feature type="active site" description="Acyl-thioester intermediate" evidence="9">
    <location>
        <position position="89"/>
    </location>
</feature>
<evidence type="ECO:0000256" key="2">
    <source>
        <dbReference type="ARBA" id="ARBA00010982"/>
    </source>
</evidence>